<dbReference type="InterPro" id="IPR036291">
    <property type="entry name" value="NAD(P)-bd_dom_sf"/>
</dbReference>
<dbReference type="EMBL" id="JAGGKV010000015">
    <property type="protein sequence ID" value="MBP1965619.1"/>
    <property type="molecule type" value="Genomic_DNA"/>
</dbReference>
<dbReference type="PANTHER" id="PTHR43000">
    <property type="entry name" value="DTDP-D-GLUCOSE 4,6-DEHYDRATASE-RELATED"/>
    <property type="match status" value="1"/>
</dbReference>
<name>A0ABS4I672_9BACL</name>
<organism evidence="2 3">
    <name type="scientific">Paenibacillus aceris</name>
    <dbReference type="NCBI Taxonomy" id="869555"/>
    <lineage>
        <taxon>Bacteria</taxon>
        <taxon>Bacillati</taxon>
        <taxon>Bacillota</taxon>
        <taxon>Bacilli</taxon>
        <taxon>Bacillales</taxon>
        <taxon>Paenibacillaceae</taxon>
        <taxon>Paenibacillus</taxon>
    </lineage>
</organism>
<reference evidence="2 3" key="1">
    <citation type="submission" date="2021-03" db="EMBL/GenBank/DDBJ databases">
        <title>Genomic Encyclopedia of Type Strains, Phase IV (KMG-IV): sequencing the most valuable type-strain genomes for metagenomic binning, comparative biology and taxonomic classification.</title>
        <authorList>
            <person name="Goeker M."/>
        </authorList>
    </citation>
    <scope>NUCLEOTIDE SEQUENCE [LARGE SCALE GENOMIC DNA]</scope>
    <source>
        <strain evidence="2 3">DSM 24950</strain>
    </source>
</reference>
<dbReference type="Gene3D" id="3.90.25.10">
    <property type="entry name" value="UDP-galactose 4-epimerase, domain 1"/>
    <property type="match status" value="1"/>
</dbReference>
<dbReference type="EC" id="4.2.1.46" evidence="2"/>
<dbReference type="Pfam" id="PF16363">
    <property type="entry name" value="GDP_Man_Dehyd"/>
    <property type="match status" value="1"/>
</dbReference>
<evidence type="ECO:0000313" key="2">
    <source>
        <dbReference type="EMBL" id="MBP1965619.1"/>
    </source>
</evidence>
<dbReference type="SUPFAM" id="SSF51735">
    <property type="entry name" value="NAD(P)-binding Rossmann-fold domains"/>
    <property type="match status" value="1"/>
</dbReference>
<dbReference type="InterPro" id="IPR016040">
    <property type="entry name" value="NAD(P)-bd_dom"/>
</dbReference>
<dbReference type="Gene3D" id="3.40.50.720">
    <property type="entry name" value="NAD(P)-binding Rossmann-like Domain"/>
    <property type="match status" value="1"/>
</dbReference>
<gene>
    <name evidence="2" type="ORF">J2Z65_004864</name>
</gene>
<feature type="domain" description="NAD(P)-binding" evidence="1">
    <location>
        <begin position="4"/>
        <end position="305"/>
    </location>
</feature>
<proteinExistence type="predicted"/>
<dbReference type="GO" id="GO:0008460">
    <property type="term" value="F:dTDP-glucose 4,6-dehydratase activity"/>
    <property type="evidence" value="ECO:0007669"/>
    <property type="project" value="UniProtKB-EC"/>
</dbReference>
<dbReference type="RefSeq" id="WP_209856114.1">
    <property type="nucleotide sequence ID" value="NZ_JAGGKV010000015.1"/>
</dbReference>
<evidence type="ECO:0000259" key="1">
    <source>
        <dbReference type="Pfam" id="PF16363"/>
    </source>
</evidence>
<dbReference type="Proteomes" id="UP001519344">
    <property type="component" value="Unassembled WGS sequence"/>
</dbReference>
<sequence length="326" mass="36226">MRILLTGGSGFIGTNLTSHLFQKHPDYTIINFSPYRTGSRATNVARFETNPNYIYVDGIIENEQALEQAFGLGVDVVVNLAGQTHIDRSLQTPGSLICANVIGTQKVLDMSRKYSVNRVIQISSAEVYGPVHKGSEVAETFRLAPVNPYGASKVATELITQSYHQTFGMNTIITRSSNNYGPYQTPEKLMPLVITNALLNNPIPLYGDGGQMRDWLHITDHCSALDAIIHNGVPGSVYNIGGNQAATTKDIVQSVLQCLDRPWSLVQSVPDRPGNFDRYPLSFDKLTTDTGWKPTYLLEEGIRETALWYQSNADWWAEQREVTTIR</sequence>
<comment type="caution">
    <text evidence="2">The sequence shown here is derived from an EMBL/GenBank/DDBJ whole genome shotgun (WGS) entry which is preliminary data.</text>
</comment>
<evidence type="ECO:0000313" key="3">
    <source>
        <dbReference type="Proteomes" id="UP001519344"/>
    </source>
</evidence>
<accession>A0ABS4I672</accession>
<protein>
    <submittedName>
        <fullName evidence="2">dTDP-glucose 4,6-dehydratase</fullName>
        <ecNumber evidence="2">4.2.1.46</ecNumber>
    </submittedName>
</protein>
<keyword evidence="2" id="KW-0456">Lyase</keyword>
<keyword evidence="3" id="KW-1185">Reference proteome</keyword>